<gene>
    <name evidence="3" type="ORF">GPZ80_30865</name>
</gene>
<proteinExistence type="predicted"/>
<evidence type="ECO:0000256" key="1">
    <source>
        <dbReference type="SAM" id="MobiDB-lite"/>
    </source>
</evidence>
<dbReference type="Pfam" id="PF05235">
    <property type="entry name" value="CHAD"/>
    <property type="match status" value="1"/>
</dbReference>
<keyword evidence="4" id="KW-1185">Reference proteome</keyword>
<evidence type="ECO:0000259" key="2">
    <source>
        <dbReference type="PROSITE" id="PS51708"/>
    </source>
</evidence>
<comment type="caution">
    <text evidence="3">The sequence shown here is derived from an EMBL/GenBank/DDBJ whole genome shotgun (WGS) entry which is preliminary data.</text>
</comment>
<organism evidence="3 4">
    <name type="scientific">Actinokineospora xionganensis</name>
    <dbReference type="NCBI Taxonomy" id="2684470"/>
    <lineage>
        <taxon>Bacteria</taxon>
        <taxon>Bacillati</taxon>
        <taxon>Actinomycetota</taxon>
        <taxon>Actinomycetes</taxon>
        <taxon>Pseudonocardiales</taxon>
        <taxon>Pseudonocardiaceae</taxon>
        <taxon>Actinokineospora</taxon>
    </lineage>
</organism>
<dbReference type="InterPro" id="IPR038186">
    <property type="entry name" value="CHAD_dom_sf"/>
</dbReference>
<sequence length="309" mass="33879">MTAMTEPPQSSLDLGLPEEPLSAGHKDPAAAHIRARLDEQARELLAHTEGARVGTDPEHVHALRVAVRRARAALKADHGTVPDSDTLQDELKWLGGSLGAVRDFDVQLDHLRSQAAGFDSDEQAAVESLLAGLVKDRAAARKRMLATLRSKRFQSALQALATAAMSAPLPGAEVEKETALIEVIRKPHRKLMKAAGSIGVDPVDDDLHSLRIQGKRLRYAAEMAAVTEKKRVRSLVAATKEFQDLLGDHQDAVIAEETIRRLVGEHTDPRVIFVAGRLVERERTRKADRRSRWREALDKVDEMAKAALG</sequence>
<reference evidence="3 4" key="1">
    <citation type="submission" date="2020-06" db="EMBL/GenBank/DDBJ databases">
        <title>Actinokineospora xiongansis sp. nov., isolated from soil of Baiyangdian.</title>
        <authorList>
            <person name="Zhang X."/>
        </authorList>
    </citation>
    <scope>NUCLEOTIDE SEQUENCE [LARGE SCALE GENOMIC DNA]</scope>
    <source>
        <strain evidence="3 4">HBU206404</strain>
    </source>
</reference>
<feature type="domain" description="CHAD" evidence="2">
    <location>
        <begin position="26"/>
        <end position="309"/>
    </location>
</feature>
<dbReference type="PANTHER" id="PTHR39339">
    <property type="entry name" value="SLR1444 PROTEIN"/>
    <property type="match status" value="1"/>
</dbReference>
<dbReference type="PROSITE" id="PS51708">
    <property type="entry name" value="CHAD"/>
    <property type="match status" value="1"/>
</dbReference>
<dbReference type="EMBL" id="JABVED010000034">
    <property type="protein sequence ID" value="MBC6451555.1"/>
    <property type="molecule type" value="Genomic_DNA"/>
</dbReference>
<evidence type="ECO:0000313" key="4">
    <source>
        <dbReference type="Proteomes" id="UP000734823"/>
    </source>
</evidence>
<dbReference type="RefSeq" id="WP_187224625.1">
    <property type="nucleotide sequence ID" value="NZ_JABVED010000034.1"/>
</dbReference>
<protein>
    <submittedName>
        <fullName evidence="3">CHAD domain-containing protein</fullName>
    </submittedName>
</protein>
<feature type="region of interest" description="Disordered" evidence="1">
    <location>
        <begin position="1"/>
        <end position="29"/>
    </location>
</feature>
<dbReference type="Gene3D" id="1.40.20.10">
    <property type="entry name" value="CHAD domain"/>
    <property type="match status" value="1"/>
</dbReference>
<dbReference type="InterPro" id="IPR007899">
    <property type="entry name" value="CHAD_dom"/>
</dbReference>
<name>A0ABR7LFP7_9PSEU</name>
<dbReference type="Proteomes" id="UP000734823">
    <property type="component" value="Unassembled WGS sequence"/>
</dbReference>
<dbReference type="PANTHER" id="PTHR39339:SF1">
    <property type="entry name" value="CHAD DOMAIN-CONTAINING PROTEIN"/>
    <property type="match status" value="1"/>
</dbReference>
<dbReference type="SMART" id="SM00880">
    <property type="entry name" value="CHAD"/>
    <property type="match status" value="1"/>
</dbReference>
<evidence type="ECO:0000313" key="3">
    <source>
        <dbReference type="EMBL" id="MBC6451555.1"/>
    </source>
</evidence>
<accession>A0ABR7LFP7</accession>